<sequence>MFDEDLREELTPVFYVGKTDMDEYQAELALLNYFGSFETNDIAVEILERILTLDTNDGTGANTNDTSLINRAELKSVLETAVNGEIRLIEEMVISGSLDIDGVPMTSAAIWEEDAAKLRKLDLKAVSENISPEFSGWLYEVYEKVREL</sequence>
<evidence type="ECO:0000313" key="1">
    <source>
        <dbReference type="EMBL" id="EET59042.1"/>
    </source>
</evidence>
<reference evidence="1" key="1">
    <citation type="submission" date="2009-07" db="EMBL/GenBank/DDBJ databases">
        <authorList>
            <person name="Weinstock G."/>
            <person name="Sodergren E."/>
            <person name="Clifton S."/>
            <person name="Fulton L."/>
            <person name="Fulton B."/>
            <person name="Courtney L."/>
            <person name="Fronick C."/>
            <person name="Harrison M."/>
            <person name="Strong C."/>
            <person name="Farmer C."/>
            <person name="Delahaunty K."/>
            <person name="Markovic C."/>
            <person name="Hall O."/>
            <person name="Minx P."/>
            <person name="Tomlinson C."/>
            <person name="Mitreva M."/>
            <person name="Nelson J."/>
            <person name="Hou S."/>
            <person name="Wollam A."/>
            <person name="Pepin K.H."/>
            <person name="Johnson M."/>
            <person name="Bhonagiri V."/>
            <person name="Nash W.E."/>
            <person name="Warren W."/>
            <person name="Chinwalla A."/>
            <person name="Mardis E.R."/>
            <person name="Wilson R.K."/>
        </authorList>
    </citation>
    <scope>NUCLEOTIDE SEQUENCE [LARGE SCALE GENOMIC DNA]</scope>
    <source>
        <strain evidence="1">DSM 14469</strain>
    </source>
</reference>
<evidence type="ECO:0000313" key="2">
    <source>
        <dbReference type="Proteomes" id="UP000005561"/>
    </source>
</evidence>
<gene>
    <name evidence="1" type="ORF">BRYFOR_08951</name>
</gene>
<proteinExistence type="predicted"/>
<dbReference type="RefSeq" id="WP_006863714.1">
    <property type="nucleotide sequence ID" value="NZ_ACCL02000022.1"/>
</dbReference>
<dbReference type="Proteomes" id="UP000005561">
    <property type="component" value="Unassembled WGS sequence"/>
</dbReference>
<organism evidence="1 2">
    <name type="scientific">Marvinbryantia formatexigens DSM 14469</name>
    <dbReference type="NCBI Taxonomy" id="478749"/>
    <lineage>
        <taxon>Bacteria</taxon>
        <taxon>Bacillati</taxon>
        <taxon>Bacillota</taxon>
        <taxon>Clostridia</taxon>
        <taxon>Lachnospirales</taxon>
        <taxon>Lachnospiraceae</taxon>
        <taxon>Marvinbryantia</taxon>
    </lineage>
</organism>
<name>C6LJW4_9FIRM</name>
<dbReference type="EMBL" id="ACCL02000022">
    <property type="protein sequence ID" value="EET59042.1"/>
    <property type="molecule type" value="Genomic_DNA"/>
</dbReference>
<dbReference type="AlphaFoldDB" id="C6LJW4"/>
<keyword evidence="2" id="KW-1185">Reference proteome</keyword>
<protein>
    <submittedName>
        <fullName evidence="1">Uncharacterized protein</fullName>
    </submittedName>
</protein>
<comment type="caution">
    <text evidence="1">The sequence shown here is derived from an EMBL/GenBank/DDBJ whole genome shotgun (WGS) entry which is preliminary data.</text>
</comment>
<accession>C6LJW4</accession>